<reference evidence="2 3" key="1">
    <citation type="submission" date="2018-11" db="EMBL/GenBank/DDBJ databases">
        <authorList>
            <consortium name="Pathogen Informatics"/>
        </authorList>
    </citation>
    <scope>NUCLEOTIDE SEQUENCE [LARGE SCALE GENOMIC DNA]</scope>
    <source>
        <strain evidence="2 3">NST_G2</strain>
    </source>
</reference>
<feature type="region of interest" description="Disordered" evidence="1">
    <location>
        <begin position="84"/>
        <end position="106"/>
    </location>
</feature>
<proteinExistence type="predicted"/>
<dbReference type="AlphaFoldDB" id="A0A3P7DKV2"/>
<feature type="region of interest" description="Disordered" evidence="1">
    <location>
        <begin position="1"/>
        <end position="46"/>
    </location>
</feature>
<dbReference type="Proteomes" id="UP000275846">
    <property type="component" value="Unassembled WGS sequence"/>
</dbReference>
<protein>
    <submittedName>
        <fullName evidence="2">Uncharacterized protein</fullName>
    </submittedName>
</protein>
<dbReference type="EMBL" id="UYSU01003025">
    <property type="protein sequence ID" value="VDL87711.1"/>
    <property type="molecule type" value="Genomic_DNA"/>
</dbReference>
<evidence type="ECO:0000256" key="1">
    <source>
        <dbReference type="SAM" id="MobiDB-lite"/>
    </source>
</evidence>
<sequence>MPSLQAQSAAPVRQRPASNLQVFRDEPTAAGNSGDRHPFLHTRAPAPNATAKAKALTRLADPLSNWHAENTKKEADFTLNPQTASLGVSNTTRPSGITPTSGSRGTLNIFQDATPSHHQQPLPPRVDSQAKYDTHFIFWNLFSTSLPSFSHLLTETVLASICLPPSPTGCAANARTTTGSLGAFAGLR</sequence>
<organism evidence="2 3">
    <name type="scientific">Schistocephalus solidus</name>
    <name type="common">Tapeworm</name>
    <dbReference type="NCBI Taxonomy" id="70667"/>
    <lineage>
        <taxon>Eukaryota</taxon>
        <taxon>Metazoa</taxon>
        <taxon>Spiralia</taxon>
        <taxon>Lophotrochozoa</taxon>
        <taxon>Platyhelminthes</taxon>
        <taxon>Cestoda</taxon>
        <taxon>Eucestoda</taxon>
        <taxon>Diphyllobothriidea</taxon>
        <taxon>Diphyllobothriidae</taxon>
        <taxon>Schistocephalus</taxon>
    </lineage>
</organism>
<name>A0A3P7DKV2_SCHSO</name>
<evidence type="ECO:0000313" key="2">
    <source>
        <dbReference type="EMBL" id="VDL87711.1"/>
    </source>
</evidence>
<gene>
    <name evidence="2" type="ORF">SSLN_LOCUS1415</name>
</gene>
<keyword evidence="3" id="KW-1185">Reference proteome</keyword>
<evidence type="ECO:0000313" key="3">
    <source>
        <dbReference type="Proteomes" id="UP000275846"/>
    </source>
</evidence>
<accession>A0A3P7DKV2</accession>